<proteinExistence type="predicted"/>
<dbReference type="SUPFAM" id="SSF52821">
    <property type="entry name" value="Rhodanese/Cell cycle control phosphatase"/>
    <property type="match status" value="1"/>
</dbReference>
<dbReference type="Proteomes" id="UP000059542">
    <property type="component" value="Chromosome"/>
</dbReference>
<gene>
    <name evidence="2" type="ORF">AUC43_06450</name>
</gene>
<dbReference type="OrthoDB" id="9808735at2"/>
<dbReference type="Pfam" id="PF00581">
    <property type="entry name" value="Rhodanese"/>
    <property type="match status" value="1"/>
</dbReference>
<dbReference type="SMART" id="SM00450">
    <property type="entry name" value="RHOD"/>
    <property type="match status" value="1"/>
</dbReference>
<keyword evidence="3" id="KW-1185">Reference proteome</keyword>
<dbReference type="InterPro" id="IPR036873">
    <property type="entry name" value="Rhodanese-like_dom_sf"/>
</dbReference>
<dbReference type="PANTHER" id="PTHR43031">
    <property type="entry name" value="FAD-DEPENDENT OXIDOREDUCTASE"/>
    <property type="match status" value="1"/>
</dbReference>
<dbReference type="PROSITE" id="PS50206">
    <property type="entry name" value="RHODANESE_3"/>
    <property type="match status" value="1"/>
</dbReference>
<dbReference type="STRING" id="1411621.AUC43_06450"/>
<dbReference type="RefSeq" id="WP_068191175.1">
    <property type="nucleotide sequence ID" value="NZ_CP013909.1"/>
</dbReference>
<sequence length="110" mass="12401">MDHASLEISPEDLHRRLQAGDDFQLVDVREPEEYEYCHLPGSLLLPLGEVPRRAPEIRTEGPVVLICHHGVRSAQALGYLQHRLGRTNLLNLRGGVAGWAARVDPDFPRY</sequence>
<evidence type="ECO:0000313" key="2">
    <source>
        <dbReference type="EMBL" id="ALW84756.1"/>
    </source>
</evidence>
<dbReference type="KEGG" id="hyg:AUC43_06450"/>
<evidence type="ECO:0000313" key="3">
    <source>
        <dbReference type="Proteomes" id="UP000059542"/>
    </source>
</evidence>
<dbReference type="InterPro" id="IPR050229">
    <property type="entry name" value="GlpE_sulfurtransferase"/>
</dbReference>
<accession>A0A0U3SF23</accession>
<name>A0A0U3SF23_9BACT</name>
<evidence type="ECO:0000259" key="1">
    <source>
        <dbReference type="PROSITE" id="PS50206"/>
    </source>
</evidence>
<dbReference type="Gene3D" id="3.40.250.10">
    <property type="entry name" value="Rhodanese-like domain"/>
    <property type="match status" value="1"/>
</dbReference>
<organism evidence="2 3">
    <name type="scientific">Hymenobacter sedentarius</name>
    <dbReference type="NCBI Taxonomy" id="1411621"/>
    <lineage>
        <taxon>Bacteria</taxon>
        <taxon>Pseudomonadati</taxon>
        <taxon>Bacteroidota</taxon>
        <taxon>Cytophagia</taxon>
        <taxon>Cytophagales</taxon>
        <taxon>Hymenobacteraceae</taxon>
        <taxon>Hymenobacter</taxon>
    </lineage>
</organism>
<feature type="domain" description="Rhodanese" evidence="1">
    <location>
        <begin position="19"/>
        <end position="108"/>
    </location>
</feature>
<protein>
    <submittedName>
        <fullName evidence="2">Rhodanese</fullName>
    </submittedName>
</protein>
<dbReference type="PANTHER" id="PTHR43031:SF17">
    <property type="entry name" value="SULFURTRANSFERASE YTWF-RELATED"/>
    <property type="match status" value="1"/>
</dbReference>
<reference evidence="2 3" key="1">
    <citation type="submission" date="2015-12" db="EMBL/GenBank/DDBJ databases">
        <authorList>
            <person name="Shamseldin A."/>
            <person name="Moawad H."/>
            <person name="Abd El-Rahim W.M."/>
            <person name="Sadowsky M.J."/>
        </authorList>
    </citation>
    <scope>NUCLEOTIDE SEQUENCE [LARGE SCALE GENOMIC DNA]</scope>
    <source>
        <strain evidence="2 3">DG5B</strain>
    </source>
</reference>
<dbReference type="InterPro" id="IPR001763">
    <property type="entry name" value="Rhodanese-like_dom"/>
</dbReference>
<dbReference type="AlphaFoldDB" id="A0A0U3SF23"/>
<dbReference type="EMBL" id="CP013909">
    <property type="protein sequence ID" value="ALW84756.1"/>
    <property type="molecule type" value="Genomic_DNA"/>
</dbReference>